<keyword evidence="1 3" id="KW-0732">Signal</keyword>
<sequence>MKKDLKYAVMVIFTGLVILGCQAEETDDDVETDEEGTTEAESRDGYGPPDETTEWVFQPAFDSGDAGWANGVEPWIEDVEEATEGTIEIELLPAGSIVSGDEAFSAASTGTTDVYAGWATDYGGIMPEGMLAYGMAMGAESHHEAWAAMWGDPQYRIGELVQEAAHENNLHWAGWTNQGPNSIFSTFPVNSMEDLQGESLRAGGPQALFLEAMGGSPVSLEADEIYSAIDLGTVDGTLWDTGGINDMSYHEVIDYAMLPGWNPAQHQEIYVNLDAWNDLNDWQRDRIDDVFMSNYFKTSRMHAEGVEEALQDLVDSGGEVITLSEEEEERMRNEAIESVWPEVASQSERTAEGVELWEEFLRDTGHLE</sequence>
<gene>
    <name evidence="4" type="ORF">SAMN04488123_105216</name>
</gene>
<dbReference type="PANTHER" id="PTHR33376:SF5">
    <property type="entry name" value="EXTRACYTOPLASMIC SOLUTE RECEPTOR PROTEIN"/>
    <property type="match status" value="1"/>
</dbReference>
<proteinExistence type="predicted"/>
<dbReference type="PANTHER" id="PTHR33376">
    <property type="match status" value="1"/>
</dbReference>
<dbReference type="AlphaFoldDB" id="A0A1G8N5R5"/>
<organism evidence="4 5">
    <name type="scientific">Natribacillus halophilus</name>
    <dbReference type="NCBI Taxonomy" id="549003"/>
    <lineage>
        <taxon>Bacteria</taxon>
        <taxon>Bacillati</taxon>
        <taxon>Bacillota</taxon>
        <taxon>Bacilli</taxon>
        <taxon>Bacillales</taxon>
        <taxon>Bacillaceae</taxon>
        <taxon>Natribacillus</taxon>
    </lineage>
</organism>
<protein>
    <submittedName>
        <fullName evidence="4">TRAP-type C4-dicarboxylate transport system, substrate-binding protein</fullName>
    </submittedName>
</protein>
<dbReference type="OrthoDB" id="1646at2"/>
<evidence type="ECO:0000256" key="3">
    <source>
        <dbReference type="SAM" id="SignalP"/>
    </source>
</evidence>
<dbReference type="RefSeq" id="WP_090397870.1">
    <property type="nucleotide sequence ID" value="NZ_FNEN01000005.1"/>
</dbReference>
<evidence type="ECO:0000313" key="4">
    <source>
        <dbReference type="EMBL" id="SDI75544.1"/>
    </source>
</evidence>
<accession>A0A1G8N5R5</accession>
<keyword evidence="5" id="KW-1185">Reference proteome</keyword>
<dbReference type="EMBL" id="FNEN01000005">
    <property type="protein sequence ID" value="SDI75544.1"/>
    <property type="molecule type" value="Genomic_DNA"/>
</dbReference>
<feature type="signal peptide" evidence="3">
    <location>
        <begin position="1"/>
        <end position="23"/>
    </location>
</feature>
<dbReference type="PROSITE" id="PS51257">
    <property type="entry name" value="PROKAR_LIPOPROTEIN"/>
    <property type="match status" value="1"/>
</dbReference>
<reference evidence="4 5" key="1">
    <citation type="submission" date="2016-10" db="EMBL/GenBank/DDBJ databases">
        <authorList>
            <person name="de Groot N.N."/>
        </authorList>
    </citation>
    <scope>NUCLEOTIDE SEQUENCE [LARGE SCALE GENOMIC DNA]</scope>
    <source>
        <strain evidence="4 5">DSM 21771</strain>
    </source>
</reference>
<dbReference type="NCBIfam" id="NF037995">
    <property type="entry name" value="TRAP_S1"/>
    <property type="match status" value="1"/>
</dbReference>
<dbReference type="Proteomes" id="UP000198853">
    <property type="component" value="Unassembled WGS sequence"/>
</dbReference>
<dbReference type="InterPro" id="IPR018389">
    <property type="entry name" value="DctP_fam"/>
</dbReference>
<dbReference type="Pfam" id="PF03480">
    <property type="entry name" value="DctP"/>
    <property type="match status" value="1"/>
</dbReference>
<name>A0A1G8N5R5_9BACI</name>
<evidence type="ECO:0000256" key="1">
    <source>
        <dbReference type="ARBA" id="ARBA00022729"/>
    </source>
</evidence>
<dbReference type="GO" id="GO:0055085">
    <property type="term" value="P:transmembrane transport"/>
    <property type="evidence" value="ECO:0007669"/>
    <property type="project" value="InterPro"/>
</dbReference>
<feature type="region of interest" description="Disordered" evidence="2">
    <location>
        <begin position="25"/>
        <end position="51"/>
    </location>
</feature>
<dbReference type="Gene3D" id="3.40.190.170">
    <property type="entry name" value="Bacterial extracellular solute-binding protein, family 7"/>
    <property type="match status" value="1"/>
</dbReference>
<feature type="compositionally biased region" description="Acidic residues" evidence="2">
    <location>
        <begin position="25"/>
        <end position="38"/>
    </location>
</feature>
<feature type="chain" id="PRO_5011609308" evidence="3">
    <location>
        <begin position="24"/>
        <end position="368"/>
    </location>
</feature>
<evidence type="ECO:0000256" key="2">
    <source>
        <dbReference type="SAM" id="MobiDB-lite"/>
    </source>
</evidence>
<dbReference type="InterPro" id="IPR038404">
    <property type="entry name" value="TRAP_DctP_sf"/>
</dbReference>
<evidence type="ECO:0000313" key="5">
    <source>
        <dbReference type="Proteomes" id="UP000198853"/>
    </source>
</evidence>